<sequence length="190" mass="20177">MTVEATGTVSKRTPLGTLPKEWGCVRIHDVVQETRRVTYGIVQPGDYTPLGVLLIRGQDYIKGWAEPDEFFRVARPLHELYKRSTTIGGDVLMCIVGATTGAVNVVPDAQVGPDRKFYPMQILVGFDGTVWSGSTAGANVKVQDTNGTPVGFATLLKASLDEDLVVSHADSNITVGPAMSEGSGGTLAKG</sequence>
<feature type="non-terminal residue" evidence="3">
    <location>
        <position position="190"/>
    </location>
</feature>
<dbReference type="GO" id="GO:0003677">
    <property type="term" value="F:DNA binding"/>
    <property type="evidence" value="ECO:0007669"/>
    <property type="project" value="UniProtKB-KW"/>
</dbReference>
<comment type="caution">
    <text evidence="3">The sequence shown here is derived from an EMBL/GenBank/DDBJ whole genome shotgun (WGS) entry which is preliminary data.</text>
</comment>
<evidence type="ECO:0008006" key="4">
    <source>
        <dbReference type="Google" id="ProtNLM"/>
    </source>
</evidence>
<evidence type="ECO:0000256" key="2">
    <source>
        <dbReference type="ARBA" id="ARBA00023125"/>
    </source>
</evidence>
<keyword evidence="1" id="KW-0680">Restriction system</keyword>
<keyword evidence="2" id="KW-0238">DNA-binding</keyword>
<dbReference type="Gene3D" id="3.90.220.20">
    <property type="entry name" value="DNA methylase specificity domains"/>
    <property type="match status" value="1"/>
</dbReference>
<reference evidence="3" key="1">
    <citation type="journal article" date="2015" name="Nature">
        <title>Complex archaea that bridge the gap between prokaryotes and eukaryotes.</title>
        <authorList>
            <person name="Spang A."/>
            <person name="Saw J.H."/>
            <person name="Jorgensen S.L."/>
            <person name="Zaremba-Niedzwiedzka K."/>
            <person name="Martijn J."/>
            <person name="Lind A.E."/>
            <person name="van Eijk R."/>
            <person name="Schleper C."/>
            <person name="Guy L."/>
            <person name="Ettema T.J."/>
        </authorList>
    </citation>
    <scope>NUCLEOTIDE SEQUENCE</scope>
</reference>
<proteinExistence type="predicted"/>
<dbReference type="EMBL" id="LAZR01059767">
    <property type="protein sequence ID" value="KKK67110.1"/>
    <property type="molecule type" value="Genomic_DNA"/>
</dbReference>
<dbReference type="SUPFAM" id="SSF116734">
    <property type="entry name" value="DNA methylase specificity domain"/>
    <property type="match status" value="1"/>
</dbReference>
<gene>
    <name evidence="3" type="ORF">LCGC14_2957360</name>
</gene>
<organism evidence="3">
    <name type="scientific">marine sediment metagenome</name>
    <dbReference type="NCBI Taxonomy" id="412755"/>
    <lineage>
        <taxon>unclassified sequences</taxon>
        <taxon>metagenomes</taxon>
        <taxon>ecological metagenomes</taxon>
    </lineage>
</organism>
<accession>A0A0F8Y0M0</accession>
<evidence type="ECO:0000256" key="1">
    <source>
        <dbReference type="ARBA" id="ARBA00022747"/>
    </source>
</evidence>
<protein>
    <recommendedName>
        <fullName evidence="4">Type I restriction modification DNA specificity domain-containing protein</fullName>
    </recommendedName>
</protein>
<evidence type="ECO:0000313" key="3">
    <source>
        <dbReference type="EMBL" id="KKK67110.1"/>
    </source>
</evidence>
<dbReference type="GO" id="GO:0009307">
    <property type="term" value="P:DNA restriction-modification system"/>
    <property type="evidence" value="ECO:0007669"/>
    <property type="project" value="UniProtKB-KW"/>
</dbReference>
<name>A0A0F8Y0M0_9ZZZZ</name>
<dbReference type="AlphaFoldDB" id="A0A0F8Y0M0"/>
<dbReference type="InterPro" id="IPR044946">
    <property type="entry name" value="Restrct_endonuc_typeI_TRD_sf"/>
</dbReference>